<comment type="caution">
    <text evidence="4">The sequence shown here is derived from an EMBL/GenBank/DDBJ whole genome shotgun (WGS) entry which is preliminary data.</text>
</comment>
<evidence type="ECO:0000256" key="1">
    <source>
        <dbReference type="SAM" id="MobiDB-lite"/>
    </source>
</evidence>
<accession>A0ABW1ULE9</accession>
<sequence length="234" mass="24307">MGNEWVTWVKIHRLLVAMLVGVAVLGLGLIGLVAVLRPPVTATPLGTAAMSSQATKSSTTKTAQSSRLKASTSGPLYVDVKGAVQQPGLYQVTAKMRVADAIALAKGLTSQADQRQVNLAAKVVDQQVIYVPVKGEKAPALASPTTPTSKAATATDTSGKTSKGTAVGATKDKINLNTADVAALQKLSGVGQKKAEKIIAFRDQHGDFKSVADLKKVGGFGDKTLAKFRDQLTV</sequence>
<feature type="compositionally biased region" description="Low complexity" evidence="1">
    <location>
        <begin position="48"/>
        <end position="66"/>
    </location>
</feature>
<keyword evidence="2" id="KW-0812">Transmembrane</keyword>
<reference evidence="5" key="1">
    <citation type="journal article" date="2019" name="Int. J. Syst. Evol. Microbiol.">
        <title>The Global Catalogue of Microorganisms (GCM) 10K type strain sequencing project: providing services to taxonomists for standard genome sequencing and annotation.</title>
        <authorList>
            <consortium name="The Broad Institute Genomics Platform"/>
            <consortium name="The Broad Institute Genome Sequencing Center for Infectious Disease"/>
            <person name="Wu L."/>
            <person name="Ma J."/>
        </authorList>
    </citation>
    <scope>NUCLEOTIDE SEQUENCE [LARGE SCALE GENOMIC DNA]</scope>
    <source>
        <strain evidence="5">CCM 8934</strain>
    </source>
</reference>
<dbReference type="InterPro" id="IPR051675">
    <property type="entry name" value="Endo/Exo/Phosphatase_dom_1"/>
</dbReference>
<keyword evidence="2" id="KW-1133">Transmembrane helix</keyword>
<dbReference type="Pfam" id="PF12836">
    <property type="entry name" value="HHH_3"/>
    <property type="match status" value="1"/>
</dbReference>
<dbReference type="SUPFAM" id="SSF47781">
    <property type="entry name" value="RuvA domain 2-like"/>
    <property type="match status" value="1"/>
</dbReference>
<dbReference type="InterPro" id="IPR010994">
    <property type="entry name" value="RuvA_2-like"/>
</dbReference>
<dbReference type="PANTHER" id="PTHR21180:SF32">
    <property type="entry name" value="ENDONUCLEASE_EXONUCLEASE_PHOSPHATASE FAMILY DOMAIN-CONTAINING PROTEIN 1"/>
    <property type="match status" value="1"/>
</dbReference>
<feature type="region of interest" description="Disordered" evidence="1">
    <location>
        <begin position="139"/>
        <end position="165"/>
    </location>
</feature>
<dbReference type="PANTHER" id="PTHR21180">
    <property type="entry name" value="ENDONUCLEASE/EXONUCLEASE/PHOSPHATASE FAMILY DOMAIN-CONTAINING PROTEIN 1"/>
    <property type="match status" value="1"/>
</dbReference>
<dbReference type="Proteomes" id="UP001596227">
    <property type="component" value="Unassembled WGS sequence"/>
</dbReference>
<dbReference type="SMART" id="SM00278">
    <property type="entry name" value="HhH1"/>
    <property type="match status" value="2"/>
</dbReference>
<proteinExistence type="predicted"/>
<keyword evidence="5" id="KW-1185">Reference proteome</keyword>
<dbReference type="RefSeq" id="WP_137607263.1">
    <property type="nucleotide sequence ID" value="NZ_BJDH01000004.1"/>
</dbReference>
<dbReference type="InterPro" id="IPR004509">
    <property type="entry name" value="Competence_ComEA_HhH"/>
</dbReference>
<organism evidence="4 5">
    <name type="scientific">Lactiplantibacillus daoliensis</name>
    <dbReference type="NCBI Taxonomy" id="2559916"/>
    <lineage>
        <taxon>Bacteria</taxon>
        <taxon>Bacillati</taxon>
        <taxon>Bacillota</taxon>
        <taxon>Bacilli</taxon>
        <taxon>Lactobacillales</taxon>
        <taxon>Lactobacillaceae</taxon>
        <taxon>Lactiplantibacillus</taxon>
    </lineage>
</organism>
<feature type="region of interest" description="Disordered" evidence="1">
    <location>
        <begin position="48"/>
        <end position="68"/>
    </location>
</feature>
<feature type="domain" description="Helix-hairpin-helix DNA-binding motif class 1" evidence="3">
    <location>
        <begin position="182"/>
        <end position="201"/>
    </location>
</feature>
<gene>
    <name evidence="4" type="ORF">ACFQH1_12890</name>
</gene>
<evidence type="ECO:0000313" key="5">
    <source>
        <dbReference type="Proteomes" id="UP001596227"/>
    </source>
</evidence>
<dbReference type="Gene3D" id="3.10.560.10">
    <property type="entry name" value="Outer membrane lipoprotein wza domain like"/>
    <property type="match status" value="1"/>
</dbReference>
<feature type="domain" description="Helix-hairpin-helix DNA-binding motif class 1" evidence="3">
    <location>
        <begin position="212"/>
        <end position="231"/>
    </location>
</feature>
<keyword evidence="2" id="KW-0472">Membrane</keyword>
<evidence type="ECO:0000256" key="2">
    <source>
        <dbReference type="SAM" id="Phobius"/>
    </source>
</evidence>
<dbReference type="InterPro" id="IPR019554">
    <property type="entry name" value="Soluble_ligand-bd"/>
</dbReference>
<dbReference type="Gene3D" id="1.10.150.280">
    <property type="entry name" value="AF1531-like domain"/>
    <property type="match status" value="1"/>
</dbReference>
<dbReference type="NCBIfam" id="TIGR00426">
    <property type="entry name" value="competence protein ComEA helix-hairpin-helix repeat region"/>
    <property type="match status" value="1"/>
</dbReference>
<dbReference type="Pfam" id="PF10531">
    <property type="entry name" value="SLBB"/>
    <property type="match status" value="1"/>
</dbReference>
<name>A0ABW1ULE9_9LACO</name>
<feature type="transmembrane region" description="Helical" evidence="2">
    <location>
        <begin position="14"/>
        <end position="36"/>
    </location>
</feature>
<protein>
    <submittedName>
        <fullName evidence="4">Helix-hairpin-helix domain-containing protein</fullName>
    </submittedName>
</protein>
<dbReference type="EMBL" id="JBHSSB010000032">
    <property type="protein sequence ID" value="MFC6296102.1"/>
    <property type="molecule type" value="Genomic_DNA"/>
</dbReference>
<dbReference type="InterPro" id="IPR003583">
    <property type="entry name" value="Hlx-hairpin-Hlx_DNA-bd_motif"/>
</dbReference>
<evidence type="ECO:0000313" key="4">
    <source>
        <dbReference type="EMBL" id="MFC6296102.1"/>
    </source>
</evidence>
<evidence type="ECO:0000259" key="3">
    <source>
        <dbReference type="SMART" id="SM00278"/>
    </source>
</evidence>